<evidence type="ECO:0000259" key="1">
    <source>
        <dbReference type="Pfam" id="PF13966"/>
    </source>
</evidence>
<accession>A0AAV0YT96</accession>
<protein>
    <recommendedName>
        <fullName evidence="1">Reverse transcriptase zinc-binding domain-containing protein</fullName>
    </recommendedName>
</protein>
<reference evidence="2 3" key="1">
    <citation type="submission" date="2023-01" db="EMBL/GenBank/DDBJ databases">
        <authorList>
            <person name="Kreplak J."/>
        </authorList>
    </citation>
    <scope>NUCLEOTIDE SEQUENCE [LARGE SCALE GENOMIC DNA]</scope>
</reference>
<keyword evidence="3" id="KW-1185">Reference proteome</keyword>
<sequence>MGGARMGVVIAYSNRYGGETCAWVGLKTSRGGGKFEYSVKEAYQKISKSKVTLVEANKDLTAAWNCLVPLKISILAWRIWQNRLSSKDNLVKRDILVESQNSCSFGCGKEENISHIFFECPPTLTTWNEVLSWLDFTFVLHNSSWQNFVQFTGITNGGRVFKERFAIIWLQLSGTFGNKATKRFLKILNCIADMLFLTFKLFLGDGLSQKSRDLVMIYSGGYQIRKRVLAGQIRQIRGISAVAG</sequence>
<organism evidence="2 3">
    <name type="scientific">Vicia faba</name>
    <name type="common">Broad bean</name>
    <name type="synonym">Faba vulgaris</name>
    <dbReference type="NCBI Taxonomy" id="3906"/>
    <lineage>
        <taxon>Eukaryota</taxon>
        <taxon>Viridiplantae</taxon>
        <taxon>Streptophyta</taxon>
        <taxon>Embryophyta</taxon>
        <taxon>Tracheophyta</taxon>
        <taxon>Spermatophyta</taxon>
        <taxon>Magnoliopsida</taxon>
        <taxon>eudicotyledons</taxon>
        <taxon>Gunneridae</taxon>
        <taxon>Pentapetalae</taxon>
        <taxon>rosids</taxon>
        <taxon>fabids</taxon>
        <taxon>Fabales</taxon>
        <taxon>Fabaceae</taxon>
        <taxon>Papilionoideae</taxon>
        <taxon>50 kb inversion clade</taxon>
        <taxon>NPAAA clade</taxon>
        <taxon>Hologalegina</taxon>
        <taxon>IRL clade</taxon>
        <taxon>Fabeae</taxon>
        <taxon>Vicia</taxon>
    </lineage>
</organism>
<evidence type="ECO:0000313" key="2">
    <source>
        <dbReference type="EMBL" id="CAI8589340.1"/>
    </source>
</evidence>
<gene>
    <name evidence="2" type="ORF">VFH_I389120</name>
</gene>
<dbReference type="Pfam" id="PF13966">
    <property type="entry name" value="zf-RVT"/>
    <property type="match status" value="1"/>
</dbReference>
<evidence type="ECO:0000313" key="3">
    <source>
        <dbReference type="Proteomes" id="UP001157006"/>
    </source>
</evidence>
<dbReference type="EMBL" id="OX451736">
    <property type="protein sequence ID" value="CAI8589340.1"/>
    <property type="molecule type" value="Genomic_DNA"/>
</dbReference>
<dbReference type="InterPro" id="IPR026960">
    <property type="entry name" value="RVT-Znf"/>
</dbReference>
<dbReference type="AlphaFoldDB" id="A0AAV0YT96"/>
<name>A0AAV0YT96_VICFA</name>
<dbReference type="Proteomes" id="UP001157006">
    <property type="component" value="Chromosome 1L"/>
</dbReference>
<proteinExistence type="predicted"/>
<feature type="domain" description="Reverse transcriptase zinc-binding" evidence="1">
    <location>
        <begin position="37"/>
        <end position="127"/>
    </location>
</feature>